<accession>A0A7G2E5Y0</accession>
<sequence>MKNKQVSSSPETNIDSNPSKRTRFQSIETPQSQITHSTTADTNATVPLTSAFSKVFKDITNLGYSSVGSFLTPSNNQQSYSAKKNHSTNIGSTAVSGLASMVQANSRHMKQSQAVVFKDMTNLPSMGLSSATGKGKASQNESTTSYMFFHKQTTLQTEKDRFPRKNLQNDFENALHSPITQGQSSATINNDFHCEMSDDESMPDFNYDSSSTNATDEDQHYYLSPTEDDTDDESTISIPVADPSSDICQNNANPTEPTTPHIAKCAEHEKFIATLKKTAAKAAANPNLPQPKKRGRPRLNKDTTNSAETATKSGIMRSLHYKKYV</sequence>
<proteinExistence type="predicted"/>
<feature type="region of interest" description="Disordered" evidence="1">
    <location>
        <begin position="1"/>
        <end position="40"/>
    </location>
</feature>
<evidence type="ECO:0000256" key="1">
    <source>
        <dbReference type="SAM" id="MobiDB-lite"/>
    </source>
</evidence>
<organism evidence="2 3">
    <name type="scientific">Arabidopsis thaliana</name>
    <name type="common">Mouse-ear cress</name>
    <dbReference type="NCBI Taxonomy" id="3702"/>
    <lineage>
        <taxon>Eukaryota</taxon>
        <taxon>Viridiplantae</taxon>
        <taxon>Streptophyta</taxon>
        <taxon>Embryophyta</taxon>
        <taxon>Tracheophyta</taxon>
        <taxon>Spermatophyta</taxon>
        <taxon>Magnoliopsida</taxon>
        <taxon>eudicotyledons</taxon>
        <taxon>Gunneridae</taxon>
        <taxon>Pentapetalae</taxon>
        <taxon>rosids</taxon>
        <taxon>malvids</taxon>
        <taxon>Brassicales</taxon>
        <taxon>Brassicaceae</taxon>
        <taxon>Camelineae</taxon>
        <taxon>Arabidopsis</taxon>
    </lineage>
</organism>
<feature type="compositionally biased region" description="Polar residues" evidence="1">
    <location>
        <begin position="246"/>
        <end position="258"/>
    </location>
</feature>
<evidence type="ECO:0000313" key="2">
    <source>
        <dbReference type="EMBL" id="CAD5318367.1"/>
    </source>
</evidence>
<gene>
    <name evidence="2" type="ORF">AT9943_LOCUS6602</name>
</gene>
<protein>
    <submittedName>
        <fullName evidence="2">(thale cress) hypothetical protein</fullName>
    </submittedName>
</protein>
<dbReference type="EMBL" id="LR881467">
    <property type="protein sequence ID" value="CAD5318367.1"/>
    <property type="molecule type" value="Genomic_DNA"/>
</dbReference>
<dbReference type="Proteomes" id="UP000516314">
    <property type="component" value="Chromosome 2"/>
</dbReference>
<feature type="region of interest" description="Disordered" evidence="1">
    <location>
        <begin position="193"/>
        <end position="259"/>
    </location>
</feature>
<evidence type="ECO:0000313" key="3">
    <source>
        <dbReference type="Proteomes" id="UP000516314"/>
    </source>
</evidence>
<feature type="region of interest" description="Disordered" evidence="1">
    <location>
        <begin position="279"/>
        <end position="314"/>
    </location>
</feature>
<dbReference type="AlphaFoldDB" id="A0A7G2E5Y0"/>
<feature type="compositionally biased region" description="Polar residues" evidence="1">
    <location>
        <begin position="302"/>
        <end position="312"/>
    </location>
</feature>
<name>A0A7G2E5Y0_ARATH</name>
<reference evidence="2 3" key="1">
    <citation type="submission" date="2020-09" db="EMBL/GenBank/DDBJ databases">
        <authorList>
            <person name="Ashkenazy H."/>
        </authorList>
    </citation>
    <scope>NUCLEOTIDE SEQUENCE [LARGE SCALE GENOMIC DNA]</scope>
    <source>
        <strain evidence="3">cv. Cdm-0</strain>
    </source>
</reference>